<evidence type="ECO:0000256" key="5">
    <source>
        <dbReference type="ARBA" id="ARBA00022840"/>
    </source>
</evidence>
<name>A0ABM6ILR8_9RHOB</name>
<keyword evidence="4" id="KW-0418">Kinase</keyword>
<evidence type="ECO:0000256" key="6">
    <source>
        <dbReference type="ARBA" id="ARBA00023277"/>
    </source>
</evidence>
<dbReference type="InterPro" id="IPR010737">
    <property type="entry name" value="4-carb_acid_sugar_kinase_N"/>
</dbReference>
<keyword evidence="3" id="KW-0547">Nucleotide-binding</keyword>
<sequence>MLIGAVADDITGATDLCLMLSRSGLKTRQVIGLPGPQMDLSGADAVVVALKSRTIPAGDAVELSLKAAKALRAAGAQRLMFKYCSTFDSTDHGNIGPVTEALMEFTGTPLTIACPAFPATGRTVYKGHLFVGDRLLSESPLKDHPLTPMRDPDLVRVLGRQTTLKVGLIDVTTIRQGEAALRKAFETARSAGTRVVVTDTIDESDLMTLGAACAEMPLITGGSGIGLGLAAALRDQSDAHSAPDRMPAPEGRSAILAGSCSVATRGQIAAAQAAGLPSLALDVEALTEGRQSADEIADWAIAQPADSTPLIYSSADPAQLGKIQSRLGRDASGALVEDTLAAIAERLRDAGFTRMLIAGGETSGAVTTALGVRLLDIGPEIDPGVPWTMSLSGPRLALALKSGNFGAEDFFLKAWDLLEPEAEHV</sequence>
<dbReference type="Pfam" id="PF17042">
    <property type="entry name" value="NBD_C"/>
    <property type="match status" value="1"/>
</dbReference>
<keyword evidence="16" id="KW-1185">Reference proteome</keyword>
<proteinExistence type="inferred from homology"/>
<dbReference type="EMBL" id="CP019437">
    <property type="protein sequence ID" value="AQS49738.1"/>
    <property type="molecule type" value="Genomic_DNA"/>
</dbReference>
<dbReference type="InterPro" id="IPR042213">
    <property type="entry name" value="NBD_C_sf"/>
</dbReference>
<evidence type="ECO:0000256" key="9">
    <source>
        <dbReference type="ARBA" id="ARBA00037335"/>
    </source>
</evidence>
<dbReference type="Gene3D" id="3.40.50.10840">
    <property type="entry name" value="Putative sugar-binding, N-terminal domain"/>
    <property type="match status" value="1"/>
</dbReference>
<dbReference type="NCBIfam" id="NF043035">
    <property type="entry name" value="OxoTetrKin"/>
    <property type="match status" value="1"/>
</dbReference>
<evidence type="ECO:0000256" key="2">
    <source>
        <dbReference type="ARBA" id="ARBA00022679"/>
    </source>
</evidence>
<keyword evidence="2" id="KW-0808">Transferase</keyword>
<evidence type="ECO:0000256" key="3">
    <source>
        <dbReference type="ARBA" id="ARBA00022741"/>
    </source>
</evidence>
<dbReference type="Gene3D" id="3.40.980.20">
    <property type="entry name" value="Four-carbon acid sugar kinase, nucleotide binding domain"/>
    <property type="match status" value="1"/>
</dbReference>
<dbReference type="InterPro" id="IPR050007">
    <property type="entry name" value="OtnK"/>
</dbReference>
<reference evidence="15 16" key="1">
    <citation type="submission" date="2017-01" db="EMBL/GenBank/DDBJ databases">
        <title>The complete genome sequence of a sulfur-oxidizing marine bacterium Thioclava sp. 25B10_4T.</title>
        <authorList>
            <person name="Liu Y."/>
            <person name="Lai Q."/>
            <person name="Shao Z."/>
        </authorList>
    </citation>
    <scope>NUCLEOTIDE SEQUENCE [LARGE SCALE GENOMIC DNA]</scope>
    <source>
        <strain evidence="15 16">25B10_4</strain>
    </source>
</reference>
<feature type="domain" description="Four-carbon acid sugar kinase nucleotide binding" evidence="14">
    <location>
        <begin position="254"/>
        <end position="411"/>
    </location>
</feature>
<evidence type="ECO:0000256" key="12">
    <source>
        <dbReference type="ARBA" id="ARBA00041377"/>
    </source>
</evidence>
<evidence type="ECO:0000313" key="15">
    <source>
        <dbReference type="EMBL" id="AQS49738.1"/>
    </source>
</evidence>
<keyword evidence="5" id="KW-0067">ATP-binding</keyword>
<feature type="domain" description="Four-carbon acid sugar kinase N-terminal" evidence="13">
    <location>
        <begin position="3"/>
        <end position="227"/>
    </location>
</feature>
<evidence type="ECO:0000256" key="8">
    <source>
        <dbReference type="ARBA" id="ARBA00036346"/>
    </source>
</evidence>
<evidence type="ECO:0000259" key="13">
    <source>
        <dbReference type="Pfam" id="PF07005"/>
    </source>
</evidence>
<comment type="catalytic activity">
    <reaction evidence="8">
        <text>3-dehydro-D-erythronate + ATP = 3-dehydro-4-O-phospho-D-erythronate + ADP + H(+)</text>
        <dbReference type="Rhea" id="RHEA:52556"/>
        <dbReference type="ChEBI" id="CHEBI:15378"/>
        <dbReference type="ChEBI" id="CHEBI:30616"/>
        <dbReference type="ChEBI" id="CHEBI:57958"/>
        <dbReference type="ChEBI" id="CHEBI:136593"/>
        <dbReference type="ChEBI" id="CHEBI:456216"/>
        <dbReference type="EC" id="2.7.1.217"/>
    </reaction>
</comment>
<gene>
    <name evidence="15" type="ORF">BMG03_05470</name>
</gene>
<keyword evidence="6" id="KW-0119">Carbohydrate metabolism</keyword>
<dbReference type="InterPro" id="IPR037051">
    <property type="entry name" value="4-carb_acid_sugar_kinase_N_sf"/>
</dbReference>
<comment type="similarity">
    <text evidence="1">Belongs to the four-carbon acid sugar kinase family.</text>
</comment>
<dbReference type="Pfam" id="PF07005">
    <property type="entry name" value="SBD_N"/>
    <property type="match status" value="1"/>
</dbReference>
<protein>
    <recommendedName>
        <fullName evidence="11">3-oxo-tetronate kinase</fullName>
        <ecNumber evidence="10">2.7.1.217</ecNumber>
    </recommendedName>
    <alternativeName>
        <fullName evidence="12">3-dehydrotetronate 4-kinase</fullName>
    </alternativeName>
</protein>
<comment type="catalytic activity">
    <reaction evidence="7">
        <text>3-dehydro-L-erythronate + ATP = 3-dehydro-4-O-phospho-L-erythronate + ADP + H(+)</text>
        <dbReference type="Rhea" id="RHEA:52552"/>
        <dbReference type="ChEBI" id="CHEBI:15378"/>
        <dbReference type="ChEBI" id="CHEBI:30616"/>
        <dbReference type="ChEBI" id="CHEBI:136592"/>
        <dbReference type="ChEBI" id="CHEBI:136670"/>
        <dbReference type="ChEBI" id="CHEBI:456216"/>
        <dbReference type="EC" id="2.7.1.217"/>
    </reaction>
</comment>
<organism evidence="15 16">
    <name type="scientific">Thioclava nitratireducens</name>
    <dbReference type="NCBI Taxonomy" id="1915078"/>
    <lineage>
        <taxon>Bacteria</taxon>
        <taxon>Pseudomonadati</taxon>
        <taxon>Pseudomonadota</taxon>
        <taxon>Alphaproteobacteria</taxon>
        <taxon>Rhodobacterales</taxon>
        <taxon>Paracoccaceae</taxon>
        <taxon>Thioclava</taxon>
    </lineage>
</organism>
<dbReference type="EC" id="2.7.1.217" evidence="10"/>
<evidence type="ECO:0000256" key="1">
    <source>
        <dbReference type="ARBA" id="ARBA00005715"/>
    </source>
</evidence>
<evidence type="ECO:0000256" key="7">
    <source>
        <dbReference type="ARBA" id="ARBA00035898"/>
    </source>
</evidence>
<evidence type="ECO:0000313" key="16">
    <source>
        <dbReference type="Proteomes" id="UP000185622"/>
    </source>
</evidence>
<evidence type="ECO:0000256" key="11">
    <source>
        <dbReference type="ARBA" id="ARBA00039461"/>
    </source>
</evidence>
<evidence type="ECO:0000259" key="14">
    <source>
        <dbReference type="Pfam" id="PF17042"/>
    </source>
</evidence>
<evidence type="ECO:0000256" key="4">
    <source>
        <dbReference type="ARBA" id="ARBA00022777"/>
    </source>
</evidence>
<dbReference type="InterPro" id="IPR031475">
    <property type="entry name" value="NBD_C"/>
</dbReference>
<accession>A0ABM6ILR8</accession>
<comment type="function">
    <text evidence="9">Catalyzes the ATP-dependent phosphorylation of 3-oxo-tetronate to 3-oxo-tetronate 4-phosphate.</text>
</comment>
<dbReference type="SUPFAM" id="SSF142764">
    <property type="entry name" value="YgbK-like"/>
    <property type="match status" value="1"/>
</dbReference>
<evidence type="ECO:0000256" key="10">
    <source>
        <dbReference type="ARBA" id="ARBA00039095"/>
    </source>
</evidence>
<dbReference type="Proteomes" id="UP000185622">
    <property type="component" value="Chromosome"/>
</dbReference>